<dbReference type="PANTHER" id="PTHR11909">
    <property type="entry name" value="CASEIN KINASE-RELATED"/>
    <property type="match status" value="1"/>
</dbReference>
<evidence type="ECO:0000313" key="6">
    <source>
        <dbReference type="Proteomes" id="UP000683925"/>
    </source>
</evidence>
<dbReference type="GO" id="GO:0004674">
    <property type="term" value="F:protein serine/threonine kinase activity"/>
    <property type="evidence" value="ECO:0007669"/>
    <property type="project" value="UniProtKB-EC"/>
</dbReference>
<dbReference type="Proteomes" id="UP000683925">
    <property type="component" value="Unassembled WGS sequence"/>
</dbReference>
<dbReference type="InterPro" id="IPR050235">
    <property type="entry name" value="CK1_Ser-Thr_kinase"/>
</dbReference>
<comment type="caution">
    <text evidence="4">The sequence shown here is derived from an EMBL/GenBank/DDBJ whole genome shotgun (WGS) entry which is preliminary data.</text>
</comment>
<keyword evidence="6" id="KW-1185">Reference proteome</keyword>
<dbReference type="Pfam" id="PF00069">
    <property type="entry name" value="Pkinase"/>
    <property type="match status" value="1"/>
</dbReference>
<dbReference type="PROSITE" id="PS00108">
    <property type="entry name" value="PROTEIN_KINASE_ST"/>
    <property type="match status" value="1"/>
</dbReference>
<evidence type="ECO:0000256" key="1">
    <source>
        <dbReference type="ARBA" id="ARBA00012513"/>
    </source>
</evidence>
<dbReference type="GO" id="GO:0005524">
    <property type="term" value="F:ATP binding"/>
    <property type="evidence" value="ECO:0007669"/>
    <property type="project" value="InterPro"/>
</dbReference>
<dbReference type="EMBL" id="CAJJDP010000127">
    <property type="protein sequence ID" value="CAD8202338.1"/>
    <property type="molecule type" value="Genomic_DNA"/>
</dbReference>
<dbReference type="AlphaFoldDB" id="A0A8S1SXT6"/>
<reference evidence="4" key="1">
    <citation type="submission" date="2021-01" db="EMBL/GenBank/DDBJ databases">
        <authorList>
            <consortium name="Genoscope - CEA"/>
            <person name="William W."/>
        </authorList>
    </citation>
    <scope>NUCLEOTIDE SEQUENCE</scope>
</reference>
<sequence>MYLQNSEYKMISNLGLSSDHVVLKAQHSETQNVYAIKIEKKPGIGQVETEVQILQQLFGIEGIPKLIQYGKTKDFKNYLIIPLLNCSLQDLGKTSLLSQNSILAIGLTVIRTIKQVHNKGILHLDIKPQNIMISQRQIIDSVEQILIPGNVQLIDFGLSQNLGNQKFLKETFIGSIRFASRQSHKKEQLGYKDDLESLLYVLAYLRKKKLPWQQTQQKAFQLMDIRRIGIIKDQVYETSMLSQQFPPQFYQFQLYIDTLTPSQMPDYNYIEELFKQMLQLNQPSITPSFPKPSPCFSKYKELEDQDYIKLSESVSSVDGDARAIIISDLIKAYTTIGIKSIKDIQFEQQSRKSTEQY</sequence>
<dbReference type="OrthoDB" id="307950at2759"/>
<name>A0A8S1SXT6_PAROT</name>
<evidence type="ECO:0000259" key="3">
    <source>
        <dbReference type="PROSITE" id="PS50011"/>
    </source>
</evidence>
<dbReference type="EC" id="2.7.11.1" evidence="1"/>
<evidence type="ECO:0000313" key="5">
    <source>
        <dbReference type="EMBL" id="CAD8202338.1"/>
    </source>
</evidence>
<evidence type="ECO:0000313" key="4">
    <source>
        <dbReference type="EMBL" id="CAD8144057.1"/>
    </source>
</evidence>
<gene>
    <name evidence="4" type="ORF">POCTA_138.1.T0150393</name>
    <name evidence="5" type="ORF">POCTA_138.1.T1270010</name>
</gene>
<dbReference type="OMA" id="MEIMKYI"/>
<evidence type="ECO:0000256" key="2">
    <source>
        <dbReference type="ARBA" id="ARBA00023860"/>
    </source>
</evidence>
<organism evidence="4 6">
    <name type="scientific">Paramecium octaurelia</name>
    <dbReference type="NCBI Taxonomy" id="43137"/>
    <lineage>
        <taxon>Eukaryota</taxon>
        <taxon>Sar</taxon>
        <taxon>Alveolata</taxon>
        <taxon>Ciliophora</taxon>
        <taxon>Intramacronucleata</taxon>
        <taxon>Oligohymenophorea</taxon>
        <taxon>Peniculida</taxon>
        <taxon>Parameciidae</taxon>
        <taxon>Paramecium</taxon>
    </lineage>
</organism>
<dbReference type="EMBL" id="CAJJDP010000015">
    <property type="protein sequence ID" value="CAD8144057.1"/>
    <property type="molecule type" value="Genomic_DNA"/>
</dbReference>
<protein>
    <recommendedName>
        <fullName evidence="2">Casein kinase I</fullName>
        <ecNumber evidence="1">2.7.11.1</ecNumber>
    </recommendedName>
</protein>
<dbReference type="SMART" id="SM00220">
    <property type="entry name" value="S_TKc"/>
    <property type="match status" value="1"/>
</dbReference>
<feature type="domain" description="Protein kinase" evidence="3">
    <location>
        <begin position="8"/>
        <end position="278"/>
    </location>
</feature>
<dbReference type="InterPro" id="IPR008271">
    <property type="entry name" value="Ser/Thr_kinase_AS"/>
</dbReference>
<proteinExistence type="predicted"/>
<accession>A0A8S1SXT6</accession>
<dbReference type="PROSITE" id="PS50011">
    <property type="entry name" value="PROTEIN_KINASE_DOM"/>
    <property type="match status" value="1"/>
</dbReference>
<dbReference type="InterPro" id="IPR000719">
    <property type="entry name" value="Prot_kinase_dom"/>
</dbReference>